<dbReference type="SUPFAM" id="SSF48452">
    <property type="entry name" value="TPR-like"/>
    <property type="match status" value="1"/>
</dbReference>
<dbReference type="InterPro" id="IPR011990">
    <property type="entry name" value="TPR-like_helical_dom_sf"/>
</dbReference>
<dbReference type="PANTHER" id="PTHR46402:SF2">
    <property type="entry name" value="HISTONE-LYSINE N-TRIMETHYLTRANSFERASE SMYD5"/>
    <property type="match status" value="1"/>
</dbReference>
<evidence type="ECO:0000313" key="6">
    <source>
        <dbReference type="Proteomes" id="UP000663828"/>
    </source>
</evidence>
<dbReference type="Pfam" id="PF00856">
    <property type="entry name" value="SET"/>
    <property type="match status" value="1"/>
</dbReference>
<dbReference type="CDD" id="cd20071">
    <property type="entry name" value="SET_SMYD"/>
    <property type="match status" value="1"/>
</dbReference>
<dbReference type="GO" id="GO:0045814">
    <property type="term" value="P:negative regulation of gene expression, epigenetic"/>
    <property type="evidence" value="ECO:0007669"/>
    <property type="project" value="TreeGrafter"/>
</dbReference>
<protein>
    <recommendedName>
        <fullName evidence="4">SET domain-containing protein</fullName>
    </recommendedName>
</protein>
<dbReference type="EMBL" id="CAJNOR010003252">
    <property type="protein sequence ID" value="CAF1394291.1"/>
    <property type="molecule type" value="Genomic_DNA"/>
</dbReference>
<dbReference type="Gene3D" id="2.170.270.10">
    <property type="entry name" value="SET domain"/>
    <property type="match status" value="1"/>
</dbReference>
<dbReference type="PROSITE" id="PS50280">
    <property type="entry name" value="SET"/>
    <property type="match status" value="1"/>
</dbReference>
<evidence type="ECO:0000259" key="4">
    <source>
        <dbReference type="PROSITE" id="PS50280"/>
    </source>
</evidence>
<accession>A0A815KQU6</accession>
<sequence length="580" mass="66003">MLNTRIHSSYIVVTESDYSNRTSNILKLRLNSSQIEPKGLHRKLVSTTFSTTYNLEMATQYVEELICSARKLYDTEEYLAARALYTQLLALYPFDARMWHHRSNTHLKLRYPELAFTDAARGLQLLDDTLAKKTLSRDDQNDAVLLRLDVLYTCLLTAEALNSFQMALQYIDRLLANVHLLSSETRKVVLEKQATLRDKISQRISTLRGANVPLGVSIDTISNLGTMNVVKYPWDVSEPFTATNDLDAELKELNSAFEPFAPKLKIVLMPDNPALYTPERTSSIFFSKAGRPQLGIIARKKIKPKERILDETGIFVNNGLYGPKCNYCNSVLSISASNSNEMHKTTCSGCGERFCSVDCLHSALETYHKVLCGRDISHILTYVAKGTSCSSLIHLVVLRLLAIAVQSKQHPLEMTIVKYLARSAKEVVPWDVYQSYFFYLDVLKVLGLCPYSDIDKFDFWIYYTLRNKLIPNVFGEYKAPMKPANGKLLLFTSFLNHSCVPNAVYITDRHAHQVVVARKEGIEKNQQVFISYIDPDRPSIERQQLFETTYGFVCRCERCVRELGTNDEEEIRQKTAPSSN</sequence>
<dbReference type="Gene3D" id="1.10.220.160">
    <property type="match status" value="1"/>
</dbReference>
<proteinExistence type="predicted"/>
<organism evidence="5 6">
    <name type="scientific">Adineta ricciae</name>
    <name type="common">Rotifer</name>
    <dbReference type="NCBI Taxonomy" id="249248"/>
    <lineage>
        <taxon>Eukaryota</taxon>
        <taxon>Metazoa</taxon>
        <taxon>Spiralia</taxon>
        <taxon>Gnathifera</taxon>
        <taxon>Rotifera</taxon>
        <taxon>Eurotatoria</taxon>
        <taxon>Bdelloidea</taxon>
        <taxon>Adinetida</taxon>
        <taxon>Adinetidae</taxon>
        <taxon>Adineta</taxon>
    </lineage>
</organism>
<gene>
    <name evidence="5" type="ORF">XAT740_LOCUS33781</name>
</gene>
<evidence type="ECO:0000256" key="2">
    <source>
        <dbReference type="ARBA" id="ARBA00022679"/>
    </source>
</evidence>
<dbReference type="Gene3D" id="6.10.140.2220">
    <property type="match status" value="1"/>
</dbReference>
<dbReference type="SUPFAM" id="SSF82199">
    <property type="entry name" value="SET domain"/>
    <property type="match status" value="1"/>
</dbReference>
<reference evidence="5" key="1">
    <citation type="submission" date="2021-02" db="EMBL/GenBank/DDBJ databases">
        <authorList>
            <person name="Nowell W R."/>
        </authorList>
    </citation>
    <scope>NUCLEOTIDE SEQUENCE</scope>
</reference>
<dbReference type="Proteomes" id="UP000663828">
    <property type="component" value="Unassembled WGS sequence"/>
</dbReference>
<evidence type="ECO:0000256" key="3">
    <source>
        <dbReference type="ARBA" id="ARBA00022691"/>
    </source>
</evidence>
<dbReference type="GO" id="GO:0032259">
    <property type="term" value="P:methylation"/>
    <property type="evidence" value="ECO:0007669"/>
    <property type="project" value="UniProtKB-KW"/>
</dbReference>
<keyword evidence="6" id="KW-1185">Reference proteome</keyword>
<comment type="caution">
    <text evidence="5">The sequence shown here is derived from an EMBL/GenBank/DDBJ whole genome shotgun (WGS) entry which is preliminary data.</text>
</comment>
<dbReference type="PANTHER" id="PTHR46402">
    <property type="entry name" value="SET AND MYND DOMAIN-CONTAINING PROTEIN 5"/>
    <property type="match status" value="1"/>
</dbReference>
<dbReference type="AlphaFoldDB" id="A0A815KQU6"/>
<evidence type="ECO:0000256" key="1">
    <source>
        <dbReference type="ARBA" id="ARBA00022603"/>
    </source>
</evidence>
<keyword evidence="2" id="KW-0808">Transferase</keyword>
<dbReference type="Gene3D" id="1.25.40.10">
    <property type="entry name" value="Tetratricopeptide repeat domain"/>
    <property type="match status" value="1"/>
</dbReference>
<keyword evidence="1" id="KW-0489">Methyltransferase</keyword>
<feature type="domain" description="SET" evidence="4">
    <location>
        <begin position="279"/>
        <end position="533"/>
    </location>
</feature>
<dbReference type="InterPro" id="IPR046341">
    <property type="entry name" value="SET_dom_sf"/>
</dbReference>
<dbReference type="InterPro" id="IPR001214">
    <property type="entry name" value="SET_dom"/>
</dbReference>
<dbReference type="GO" id="GO:0042799">
    <property type="term" value="F:histone H4K20 methyltransferase activity"/>
    <property type="evidence" value="ECO:0007669"/>
    <property type="project" value="TreeGrafter"/>
</dbReference>
<evidence type="ECO:0000313" key="5">
    <source>
        <dbReference type="EMBL" id="CAF1394291.1"/>
    </source>
</evidence>
<keyword evidence="3" id="KW-0949">S-adenosyl-L-methionine</keyword>
<name>A0A815KQU6_ADIRI</name>